<evidence type="ECO:0000256" key="1">
    <source>
        <dbReference type="SAM" id="MobiDB-lite"/>
    </source>
</evidence>
<dbReference type="InterPro" id="IPR036465">
    <property type="entry name" value="vWFA_dom_sf"/>
</dbReference>
<proteinExistence type="predicted"/>
<feature type="region of interest" description="Disordered" evidence="1">
    <location>
        <begin position="725"/>
        <end position="801"/>
    </location>
</feature>
<evidence type="ECO:0000313" key="3">
    <source>
        <dbReference type="EMBL" id="MXQ90007.1"/>
    </source>
</evidence>
<reference evidence="3" key="1">
    <citation type="submission" date="2019-10" db="EMBL/GenBank/DDBJ databases">
        <title>The sequence and de novo assembly of the wild yak genome.</title>
        <authorList>
            <person name="Liu Y."/>
        </authorList>
    </citation>
    <scope>NUCLEOTIDE SEQUENCE [LARGE SCALE GENOMIC DNA]</scope>
    <source>
        <strain evidence="3">WY2019</strain>
    </source>
</reference>
<name>A0A6B0RN00_9CETA</name>
<feature type="compositionally biased region" description="Basic and acidic residues" evidence="1">
    <location>
        <begin position="752"/>
        <end position="763"/>
    </location>
</feature>
<gene>
    <name evidence="3" type="ORF">E5288_WYG014088</name>
</gene>
<sequence>MATQISDVFHGQDSTFLENHCMRRSNDRDPQKQLNQKNINELGQKLDNGLLVTHVNQTQDLLRLQGDEPQPSVWENSEDWLSAHSLKSKKLTLADLLCQGTAVLEEASSVTKKMHFPTQTVHQFEAKLSEAIELYQQRIQWLTENSKKVFGLIKGARVGILIDVAAVSNDPQKEEFQNDLMNLIDEQLSHKEKLYILSFGATTSTLWPNPTEVSTSSLQELKLWVKKLKPDRGSNLLQALKKVFVLKGLNSLVTIMGSCPDQPSEILSDYIQQSTTGRDLITHIITYKCDDQVPPAVLKNLVEAFGGYYHCYSPETEICSSREVDELLAEIQKAQSLRDHVQALHPNARCEEPTSVMQEISTEVAKSSLMSLLPKPPKHEDPLMIEFPNLDMTSAEWLKTNSLKAKKLSLYQVLAPNAFSPVEEYVPILRKTVSSTIHEKAMVQFEWHDGTVKNIHVDLPFLYEYQKQLSRAMRMYERRIEWLSLASRRIWGTVCEKRVVILLDISVTNSMYIIHIQHSLRRLLEEQLSNKDCFNIIAFGSTIESWRPEMVAASHSNLQSAWRWVLNLQCQGSRNVLSALRKAVEVDFKDKEEQQSQGIYLFTGGIPDQDMAMLSAYMAEACGGCDFHLNVCLFYVGESQTDTMPPACYASRTDTAAAYREVTRAAGGRFHWFGDTGIYESDDINAITSEMEKALNYSQKCALLVSSLKNHSGKEQQSVALLKEKPNVLKPRSQPRKFCPSRPTAPSVARMSIKDDPDREKSPPLKALPWRPLSGKAGIPPAAAPPVKERTTERRKKTQSRDAEIALSLFYTETGNNVGSVYKKYPQGRGLRRTRSSIELPRKDTVCSSQEWVANYGLKKLKMEVSRYLGPNCTHQKSVQMSASAKHCSVFPSIEINGTVRHIECTPREMEEYIIHLDKLMHRYIQRLQWLLSAGSRRLFGVILESKVCILLDTSGSMGPYLQQVKTELTLLIWEQLRKHCDSFNLLSFAEGLQPWQDTLVETTDAACHKAMQWVTCLQAQGSTSVLQALLATFSFPDVEGLYLLTDGKPDTSCSLILSEVQRLKEKRDIKVHTISPDCSCRTAASFLRDLAALTGGRYHYPVGEDSLLEMQGLLTKGFIHQRDPALPVFEGDDLRRLAQEITKARGFLWQAQSIRRLCRQDRAQHAGRSCPLPTSIVAHFTPRPAAVSPLGEPACPRLRDQGCGVGSRIRGNRRGAGAGRSPKPRPAPPPGGGDPVEAEAQQHPAQHLDQPKRGRCRDHSAPREPGQVDRSRVHMAQ</sequence>
<dbReference type="PANTHER" id="PTHR46478">
    <property type="entry name" value="VON WILLEBRAND FACTOR A DOMAIN-CONTAINING PROTEIN 3A"/>
    <property type="match status" value="1"/>
</dbReference>
<comment type="caution">
    <text evidence="3">The sequence shown here is derived from an EMBL/GenBank/DDBJ whole genome shotgun (WGS) entry which is preliminary data.</text>
</comment>
<dbReference type="InterPro" id="IPR002035">
    <property type="entry name" value="VWF_A"/>
</dbReference>
<dbReference type="SUPFAM" id="SSF53300">
    <property type="entry name" value="vWA-like"/>
    <property type="match status" value="2"/>
</dbReference>
<dbReference type="AlphaFoldDB" id="A0A6B0RN00"/>
<feature type="domain" description="VWFA" evidence="2">
    <location>
        <begin position="498"/>
        <end position="628"/>
    </location>
</feature>
<keyword evidence="4" id="KW-1185">Reference proteome</keyword>
<dbReference type="Pfam" id="PF13768">
    <property type="entry name" value="VWA_3"/>
    <property type="match status" value="3"/>
</dbReference>
<protein>
    <recommendedName>
        <fullName evidence="2">VWFA domain-containing protein</fullName>
    </recommendedName>
</protein>
<feature type="compositionally biased region" description="Basic and acidic residues" evidence="1">
    <location>
        <begin position="1250"/>
        <end position="1278"/>
    </location>
</feature>
<accession>A0A6B0RN00</accession>
<feature type="region of interest" description="Disordered" evidence="1">
    <location>
        <begin position="1190"/>
        <end position="1278"/>
    </location>
</feature>
<evidence type="ECO:0000313" key="4">
    <source>
        <dbReference type="Proteomes" id="UP000322234"/>
    </source>
</evidence>
<feature type="domain" description="VWFA" evidence="2">
    <location>
        <begin position="157"/>
        <end position="311"/>
    </location>
</feature>
<dbReference type="Gene3D" id="3.40.50.410">
    <property type="entry name" value="von Willebrand factor, type A domain"/>
    <property type="match status" value="2"/>
</dbReference>
<evidence type="ECO:0000259" key="2">
    <source>
        <dbReference type="Pfam" id="PF13768"/>
    </source>
</evidence>
<dbReference type="PANTHER" id="PTHR46478:SF1">
    <property type="entry name" value="VON WILLEBRAND FACTOR A DOMAIN-CONTAINING PROTEIN 3A"/>
    <property type="match status" value="1"/>
</dbReference>
<feature type="domain" description="VWFA" evidence="2">
    <location>
        <begin position="947"/>
        <end position="1100"/>
    </location>
</feature>
<organism evidence="3 4">
    <name type="scientific">Bos mutus</name>
    <name type="common">wild yak</name>
    <dbReference type="NCBI Taxonomy" id="72004"/>
    <lineage>
        <taxon>Eukaryota</taxon>
        <taxon>Metazoa</taxon>
        <taxon>Chordata</taxon>
        <taxon>Craniata</taxon>
        <taxon>Vertebrata</taxon>
        <taxon>Euteleostomi</taxon>
        <taxon>Mammalia</taxon>
        <taxon>Eutheria</taxon>
        <taxon>Laurasiatheria</taxon>
        <taxon>Artiodactyla</taxon>
        <taxon>Ruminantia</taxon>
        <taxon>Pecora</taxon>
        <taxon>Bovidae</taxon>
        <taxon>Bovinae</taxon>
        <taxon>Bos</taxon>
    </lineage>
</organism>
<dbReference type="Proteomes" id="UP000322234">
    <property type="component" value="Unassembled WGS sequence"/>
</dbReference>
<dbReference type="EMBL" id="VBQZ03000060">
    <property type="protein sequence ID" value="MXQ90007.1"/>
    <property type="molecule type" value="Genomic_DNA"/>
</dbReference>